<evidence type="ECO:0000313" key="6">
    <source>
        <dbReference type="EMBL" id="KAF7708841.1"/>
    </source>
</evidence>
<evidence type="ECO:0000256" key="3">
    <source>
        <dbReference type="ARBA" id="ARBA00022833"/>
    </source>
</evidence>
<accession>A0A8T0BNB6</accession>
<dbReference type="GO" id="GO:0005829">
    <property type="term" value="C:cytosol"/>
    <property type="evidence" value="ECO:0007669"/>
    <property type="project" value="TreeGrafter"/>
</dbReference>
<evidence type="ECO:0000256" key="4">
    <source>
        <dbReference type="SAM" id="MobiDB-lite"/>
    </source>
</evidence>
<comment type="caution">
    <text evidence="6">The sequence shown here is derived from an EMBL/GenBank/DDBJ whole genome shotgun (WGS) entry which is preliminary data.</text>
</comment>
<reference evidence="6" key="1">
    <citation type="submission" date="2020-08" db="EMBL/GenBank/DDBJ databases">
        <title>Chromosome-level assembly of Southern catfish (Silurus meridionalis) provides insights into visual adaptation to the nocturnal and benthic lifestyles.</title>
        <authorList>
            <person name="Zhang Y."/>
            <person name="Wang D."/>
            <person name="Peng Z."/>
        </authorList>
    </citation>
    <scope>NUCLEOTIDE SEQUENCE</scope>
    <source>
        <strain evidence="6">SWU-2019-XX</strain>
        <tissue evidence="6">Muscle</tissue>
    </source>
</reference>
<dbReference type="PROSITE" id="PS51800">
    <property type="entry name" value="ZF_CHHC_U11_48K"/>
    <property type="match status" value="1"/>
</dbReference>
<dbReference type="AlphaFoldDB" id="A0A8T0BNB6"/>
<dbReference type="PANTHER" id="PTHR21402">
    <property type="entry name" value="GAMETOCYTE SPECIFIC FACTOR 1-RELATED"/>
    <property type="match status" value="1"/>
</dbReference>
<organism evidence="6 7">
    <name type="scientific">Silurus meridionalis</name>
    <name type="common">Southern catfish</name>
    <name type="synonym">Silurus soldatovi meridionalis</name>
    <dbReference type="NCBI Taxonomy" id="175797"/>
    <lineage>
        <taxon>Eukaryota</taxon>
        <taxon>Metazoa</taxon>
        <taxon>Chordata</taxon>
        <taxon>Craniata</taxon>
        <taxon>Vertebrata</taxon>
        <taxon>Euteleostomi</taxon>
        <taxon>Actinopterygii</taxon>
        <taxon>Neopterygii</taxon>
        <taxon>Teleostei</taxon>
        <taxon>Ostariophysi</taxon>
        <taxon>Siluriformes</taxon>
        <taxon>Siluridae</taxon>
        <taxon>Silurus</taxon>
    </lineage>
</organism>
<feature type="compositionally biased region" description="Basic residues" evidence="4">
    <location>
        <begin position="303"/>
        <end position="312"/>
    </location>
</feature>
<dbReference type="SUPFAM" id="SSF57667">
    <property type="entry name" value="beta-beta-alpha zinc fingers"/>
    <property type="match status" value="1"/>
</dbReference>
<feature type="compositionally biased region" description="Basic residues" evidence="4">
    <location>
        <begin position="320"/>
        <end position="345"/>
    </location>
</feature>
<dbReference type="Pfam" id="PF05253">
    <property type="entry name" value="zf-U11-48K"/>
    <property type="match status" value="1"/>
</dbReference>
<dbReference type="Proteomes" id="UP000606274">
    <property type="component" value="Unassembled WGS sequence"/>
</dbReference>
<feature type="domain" description="CHHC U11-48K-type" evidence="5">
    <location>
        <begin position="54"/>
        <end position="81"/>
    </location>
</feature>
<keyword evidence="3" id="KW-0862">Zinc</keyword>
<keyword evidence="2" id="KW-0863">Zinc-finger</keyword>
<dbReference type="GO" id="GO:0005654">
    <property type="term" value="C:nucleoplasm"/>
    <property type="evidence" value="ECO:0007669"/>
    <property type="project" value="TreeGrafter"/>
</dbReference>
<evidence type="ECO:0000256" key="1">
    <source>
        <dbReference type="ARBA" id="ARBA00022723"/>
    </source>
</evidence>
<feature type="compositionally biased region" description="Basic and acidic residues" evidence="4">
    <location>
        <begin position="277"/>
        <end position="302"/>
    </location>
</feature>
<dbReference type="InterPro" id="IPR036236">
    <property type="entry name" value="Znf_C2H2_sf"/>
</dbReference>
<proteinExistence type="predicted"/>
<dbReference type="GO" id="GO:0005689">
    <property type="term" value="C:U12-type spliceosomal complex"/>
    <property type="evidence" value="ECO:0007669"/>
    <property type="project" value="TreeGrafter"/>
</dbReference>
<evidence type="ECO:0000256" key="2">
    <source>
        <dbReference type="ARBA" id="ARBA00022771"/>
    </source>
</evidence>
<dbReference type="InterPro" id="IPR022776">
    <property type="entry name" value="TRM13/UPF0224_CHHC_Znf_dom"/>
</dbReference>
<protein>
    <recommendedName>
        <fullName evidence="5">CHHC U11-48K-type domain-containing protein</fullName>
    </recommendedName>
</protein>
<dbReference type="InterPro" id="IPR051591">
    <property type="entry name" value="UPF0224_FAM112_RNA_Proc"/>
</dbReference>
<sequence>MKMSVVDSSEVLQDRLEALHQLTEFTQNCRTQLTELLEVLGWSWDNYSSQQDKMDVCPYDPNHTVPHKSIESHKTSCLLNQLGYSKEEQAEMYDPSFCYEKANIPTIKLDKHAQHQVIVQARANALPVQSTGIYCQKDYSTEPADVPQNHKRAICDLTMADRLALYDHVILEAKQQRVNASNNEDLYVDLVSKLNKDEERSGPKSHLEVLAEMRDYRRRRQSYRAKNVHITKKSYTEIIREVIDVHSGELAKLWQEEKEEEEEEEEETKISQHSHRRPPDEVRSASVESRESHMSSREETNSHHKHPQKHSREHSQERGNKRRRTRDSHSPEHRHHKKKKKKHKS</sequence>
<name>A0A8T0BNB6_SILME</name>
<feature type="region of interest" description="Disordered" evidence="4">
    <location>
        <begin position="255"/>
        <end position="345"/>
    </location>
</feature>
<dbReference type="GO" id="GO:0008270">
    <property type="term" value="F:zinc ion binding"/>
    <property type="evidence" value="ECO:0007669"/>
    <property type="project" value="UniProtKB-KW"/>
</dbReference>
<keyword evidence="7" id="KW-1185">Reference proteome</keyword>
<dbReference type="EMBL" id="JABFDY010000004">
    <property type="protein sequence ID" value="KAF7708841.1"/>
    <property type="molecule type" value="Genomic_DNA"/>
</dbReference>
<dbReference type="PANTHER" id="PTHR21402:SF10">
    <property type="entry name" value="U11_U12 SMALL NUCLEAR RIBONUCLEOPROTEIN 48 KDA PROTEIN"/>
    <property type="match status" value="1"/>
</dbReference>
<keyword evidence="1" id="KW-0479">Metal-binding</keyword>
<gene>
    <name evidence="6" type="ORF">HF521_017898</name>
</gene>
<evidence type="ECO:0000259" key="5">
    <source>
        <dbReference type="PROSITE" id="PS51800"/>
    </source>
</evidence>
<evidence type="ECO:0000313" key="7">
    <source>
        <dbReference type="Proteomes" id="UP000606274"/>
    </source>
</evidence>
<feature type="compositionally biased region" description="Acidic residues" evidence="4">
    <location>
        <begin position="257"/>
        <end position="267"/>
    </location>
</feature>